<gene>
    <name evidence="4" type="ORF">CR155_18980</name>
</gene>
<dbReference type="EMBL" id="PDNV01000014">
    <property type="protein sequence ID" value="PLC52333.1"/>
    <property type="molecule type" value="Genomic_DNA"/>
</dbReference>
<evidence type="ECO:0000259" key="3">
    <source>
        <dbReference type="Pfam" id="PF02608"/>
    </source>
</evidence>
<keyword evidence="5" id="KW-1185">Reference proteome</keyword>
<dbReference type="Proteomes" id="UP000234328">
    <property type="component" value="Unassembled WGS sequence"/>
</dbReference>
<dbReference type="InterPro" id="IPR003760">
    <property type="entry name" value="PnrA-like"/>
</dbReference>
<organism evidence="4 5">
    <name type="scientific">Pollutimonas nitritireducens</name>
    <dbReference type="NCBI Taxonomy" id="2045209"/>
    <lineage>
        <taxon>Bacteria</taxon>
        <taxon>Pseudomonadati</taxon>
        <taxon>Pseudomonadota</taxon>
        <taxon>Betaproteobacteria</taxon>
        <taxon>Burkholderiales</taxon>
        <taxon>Alcaligenaceae</taxon>
        <taxon>Pollutimonas</taxon>
    </lineage>
</organism>
<dbReference type="PANTHER" id="PTHR43208">
    <property type="entry name" value="ABC TRANSPORTER SUBSTRATE-BINDING PROTEIN"/>
    <property type="match status" value="1"/>
</dbReference>
<evidence type="ECO:0000313" key="4">
    <source>
        <dbReference type="EMBL" id="PLC52333.1"/>
    </source>
</evidence>
<dbReference type="Gene3D" id="3.40.50.2300">
    <property type="match status" value="2"/>
</dbReference>
<dbReference type="RefSeq" id="WP_102071605.1">
    <property type="nucleotide sequence ID" value="NZ_PDNV01000014.1"/>
</dbReference>
<name>A0A2N4UBF1_9BURK</name>
<protein>
    <submittedName>
        <fullName evidence="4">BMP family ABC transporter substrate-binding protein</fullName>
    </submittedName>
</protein>
<dbReference type="AlphaFoldDB" id="A0A2N4UBF1"/>
<dbReference type="InterPro" id="IPR052910">
    <property type="entry name" value="ABC-Purine-Binding"/>
</dbReference>
<feature type="domain" description="ABC transporter substrate-binding protein PnrA-like" evidence="3">
    <location>
        <begin position="34"/>
        <end position="313"/>
    </location>
</feature>
<accession>A0A2N4UBF1</accession>
<evidence type="ECO:0000256" key="1">
    <source>
        <dbReference type="ARBA" id="ARBA00022729"/>
    </source>
</evidence>
<evidence type="ECO:0000313" key="5">
    <source>
        <dbReference type="Proteomes" id="UP000234328"/>
    </source>
</evidence>
<feature type="chain" id="PRO_5014600307" evidence="2">
    <location>
        <begin position="28"/>
        <end position="363"/>
    </location>
</feature>
<reference evidence="4 5" key="1">
    <citation type="submission" date="2017-10" db="EMBL/GenBank/DDBJ databases">
        <title>Two draft genome sequences of Pusillimonas sp. strains isolated from a nitrate- and radionuclide-contaminated groundwater in Russia.</title>
        <authorList>
            <person name="Grouzdev D.S."/>
            <person name="Tourova T.P."/>
            <person name="Goeva M.A."/>
            <person name="Babich T.L."/>
            <person name="Sokolova D.S."/>
            <person name="Abdullin R."/>
            <person name="Poltaraus A.B."/>
            <person name="Toshchakov S.V."/>
            <person name="Nazina T.N."/>
        </authorList>
    </citation>
    <scope>NUCLEOTIDE SEQUENCE [LARGE SCALE GENOMIC DNA]</scope>
    <source>
        <strain evidence="4 5">JR1/69-2-13</strain>
    </source>
</reference>
<feature type="signal peptide" evidence="2">
    <location>
        <begin position="1"/>
        <end position="27"/>
    </location>
</feature>
<dbReference type="CDD" id="cd19963">
    <property type="entry name" value="PBP1_BMP-like"/>
    <property type="match status" value="1"/>
</dbReference>
<dbReference type="Pfam" id="PF02608">
    <property type="entry name" value="Bmp"/>
    <property type="match status" value="1"/>
</dbReference>
<evidence type="ECO:0000256" key="2">
    <source>
        <dbReference type="SAM" id="SignalP"/>
    </source>
</evidence>
<dbReference type="OrthoDB" id="9769871at2"/>
<dbReference type="PANTHER" id="PTHR43208:SF1">
    <property type="entry name" value="ABC TRANSPORTER SUBSTRATE-BINDING PROTEIN"/>
    <property type="match status" value="1"/>
</dbReference>
<proteinExistence type="predicted"/>
<keyword evidence="1 2" id="KW-0732">Signal</keyword>
<dbReference type="GO" id="GO:0005886">
    <property type="term" value="C:plasma membrane"/>
    <property type="evidence" value="ECO:0007669"/>
    <property type="project" value="InterPro"/>
</dbReference>
<sequence length="363" mass="39389">MSVEFIRKTMYAMAILPAMVAIPAAHGADKEPLKVGFVYVSPIGEAGWTWQQDLGRKEMEQSLGGKVQTQYVEDVPEGADAERVIRDLAQQGNKLIFSTSFGFMNPTLKVARQFPDVKFVHSTGYKTAANVATTNARFYEARYLSGIIAGKMTTSNVAGYVGAFAIPEVLQGINAFTRGMRSVNPDAEVRVIWVNSWFDPGKERDAALALIGQGADIVTHHTDSTATVQAAEEKGKYAIAYHSDMKQFGPKAQLAAVTHHWGNYFTKEAQDVLNGTWKSDSTWGGMKEGMVALEAFGPAVPDDVKKLVADKQAEIVAGSLSPFAGPLRDNQGKVQLENGAMDDAGLNKMNYYVEGVVGQLPTK</sequence>
<comment type="caution">
    <text evidence="4">The sequence shown here is derived from an EMBL/GenBank/DDBJ whole genome shotgun (WGS) entry which is preliminary data.</text>
</comment>